<keyword evidence="8 10" id="KW-0804">Transcription</keyword>
<keyword evidence="5 10" id="KW-0808">Transferase</keyword>
<evidence type="ECO:0000259" key="12">
    <source>
        <dbReference type="SMART" id="SM01311"/>
    </source>
</evidence>
<dbReference type="Pfam" id="PF14700">
    <property type="entry name" value="RPOL_N"/>
    <property type="match status" value="1"/>
</dbReference>
<gene>
    <name evidence="13" type="ORF">B0A48_13894</name>
</gene>
<dbReference type="OrthoDB" id="276422at2759"/>
<keyword evidence="7" id="KW-0809">Transit peptide</keyword>
<evidence type="ECO:0000256" key="3">
    <source>
        <dbReference type="ARBA" id="ARBA00012418"/>
    </source>
</evidence>
<dbReference type="InterPro" id="IPR043502">
    <property type="entry name" value="DNA/RNA_pol_sf"/>
</dbReference>
<dbReference type="PANTHER" id="PTHR10102:SF0">
    <property type="entry name" value="DNA-DIRECTED RNA POLYMERASE, MITOCHONDRIAL"/>
    <property type="match status" value="1"/>
</dbReference>
<evidence type="ECO:0000313" key="14">
    <source>
        <dbReference type="Proteomes" id="UP000192596"/>
    </source>
</evidence>
<dbReference type="InterPro" id="IPR037159">
    <property type="entry name" value="RNA_POL_N_sf"/>
</dbReference>
<keyword evidence="6 10" id="KW-0548">Nucleotidyltransferase</keyword>
<evidence type="ECO:0000313" key="13">
    <source>
        <dbReference type="EMBL" id="OQO00108.1"/>
    </source>
</evidence>
<dbReference type="InterPro" id="IPR046950">
    <property type="entry name" value="DNA-dir_Rpol_C_phage-type"/>
</dbReference>
<dbReference type="STRING" id="1507870.A0A1V8SM62"/>
<dbReference type="InterPro" id="IPR029262">
    <property type="entry name" value="RPOL_N"/>
</dbReference>
<dbReference type="Pfam" id="PF00940">
    <property type="entry name" value="RNA_pol"/>
    <property type="match status" value="1"/>
</dbReference>
<dbReference type="SMART" id="SM01311">
    <property type="entry name" value="RPOL_N"/>
    <property type="match status" value="1"/>
</dbReference>
<sequence>MLARRHTSQILAASFAQLNLPWLAPAQLRWTATQAAAATSQPALRPRKRNGLRGASTRQAQVRQLATAADAYTPSQAAQYPPPGYRGASPFKSSADLNVPWDASSVKASPRLSSLRPVGLPVLIDTSTMEEEPTIRVQSGIVGTTQDLVQHLHTSLRVGRMDRAENIVKRLAEMNGSASPEVVHAHAVYLEGMLGELLGLPRGSKDEATLAGKMAHWFELEVFGKGVTLEPGMLVTMIRSSLRNQSTSSRDRAIRRFVEMARQLGDEMHDEVLNAEDYDDNEFALLGAATSEFYEEIEEELPASQDLKQAVAEARETMIRPDKVSPEELPEVLATEQKGEGLEYIKKAMQAFTDSVLVNPGATIEEQRKLAYQRQVEMEKNSADIALERWRKADEELRKIGIISSMQSKPVGALMWQWFTALMPILEQELAEVKKVLGTPNSRDLDRLSYGPYLEILPLRKIAASTILHTMGIITRGKDHHSGAYQTEAKLGVLTISLGKAIEQECIVANAFKTTKGREHSNTARQRRRASNNRRGQRRLQAAASASDKSAEQKLKYSEWPSQVKVKLGAMLLSKLIETAQMPVTKTHPRTKAKITQMQPAFLHRQKYMNGKRFGMFTPNPALVTKVQSEPITSLMAKRMPMIVEPKPWTGWQEGGYYQYPSSILRLTNGEKSAKDYFTAAHEQGDMKQIYAGLTALGKTPWKINHDVLKVQLEAWNSGEAIANFAPLHPHIDIPAEPEPSTDPSPRRRWLTEVREIENRRSGYHSQRCFQNFQLEIARAVANETLYFPHNLDFRGRAYPIPPYLNHMGADNARGLLVFGEGKPLGVEGLRWLKIHLANVAGYDKASLQEREDYTMARLDDIYDSVRNPLNGKRWWLNSEDGWQTLAACFELVAALDSPDPHAFVSHLPLHQDGTCNGLQHYAALGGDKVGAAQVNLEPGDRPADIYTAVLNSVNEAVDIDAAKGDIIAKALQGKLTRKAVKQPVMTNVYGVTFYGAKEQVERQLRELIPDLPRYGPINYLDLSHYVASKIFASLGSMFTGAQAIQTWLGQAADRISTSLTAEQIERLTSENPMESPSIAKSTAGSKPAAHVNRKRGPKTKEIPQDVYSPTGLVGQDRLLVKSAKPLFKSTVIWTTPLRLPVVQPYRKSTSSSVTTSLQLIALQEPQVWDPVSKRKQLQAFPPNFIHSLDATHMLLSALKCDEVGMTFASIHDSFWTHASDIGRMSEVLRDAFVAMHSEDIIGRLREEFVTRYKGCMYMASFSGKSAVGHEICRVRKELKSSLQGKSGELALEMERLKLLASEDAEERAKGEAMVTPGSLAAKYTDISAQAVPADMAGQTLGAIPGQPTPVSAASEDIHFHNADVEATNTDADDVDAGELLEGDDSLEMLKTKKHPIRDNKVYVWLPLEFPAVPEKGGFDVRRLRQSKYFFH</sequence>
<dbReference type="Proteomes" id="UP000192596">
    <property type="component" value="Unassembled WGS sequence"/>
</dbReference>
<keyword evidence="14" id="KW-1185">Reference proteome</keyword>
<evidence type="ECO:0000256" key="2">
    <source>
        <dbReference type="ARBA" id="ARBA00009493"/>
    </source>
</evidence>
<evidence type="ECO:0000256" key="5">
    <source>
        <dbReference type="ARBA" id="ARBA00022679"/>
    </source>
</evidence>
<comment type="caution">
    <text evidence="13">The sequence shown here is derived from an EMBL/GenBank/DDBJ whole genome shotgun (WGS) entry which is preliminary data.</text>
</comment>
<accession>A0A1V8SM62</accession>
<organism evidence="13 14">
    <name type="scientific">Cryoendolithus antarcticus</name>
    <dbReference type="NCBI Taxonomy" id="1507870"/>
    <lineage>
        <taxon>Eukaryota</taxon>
        <taxon>Fungi</taxon>
        <taxon>Dikarya</taxon>
        <taxon>Ascomycota</taxon>
        <taxon>Pezizomycotina</taxon>
        <taxon>Dothideomycetes</taxon>
        <taxon>Dothideomycetidae</taxon>
        <taxon>Cladosporiales</taxon>
        <taxon>Cladosporiaceae</taxon>
        <taxon>Cryoendolithus</taxon>
    </lineage>
</organism>
<reference evidence="14" key="1">
    <citation type="submission" date="2017-03" db="EMBL/GenBank/DDBJ databases">
        <title>Genomes of endolithic fungi from Antarctica.</title>
        <authorList>
            <person name="Coleine C."/>
            <person name="Masonjones S."/>
            <person name="Stajich J.E."/>
        </authorList>
    </citation>
    <scope>NUCLEOTIDE SEQUENCE [LARGE SCALE GENOMIC DNA]</scope>
    <source>
        <strain evidence="14">CCFEE 5527</strain>
    </source>
</reference>
<evidence type="ECO:0000256" key="7">
    <source>
        <dbReference type="ARBA" id="ARBA00022946"/>
    </source>
</evidence>
<dbReference type="GO" id="GO:0001018">
    <property type="term" value="F:mitochondrial promoter sequence-specific DNA binding"/>
    <property type="evidence" value="ECO:0007669"/>
    <property type="project" value="TreeGrafter"/>
</dbReference>
<keyword evidence="4 10" id="KW-0240">DNA-directed RNA polymerase</keyword>
<dbReference type="Gene3D" id="1.10.150.20">
    <property type="entry name" value="5' to 3' exonuclease, C-terminal subdomain"/>
    <property type="match status" value="1"/>
</dbReference>
<dbReference type="PROSITE" id="PS00900">
    <property type="entry name" value="RNA_POL_PHAGE_1"/>
    <property type="match status" value="1"/>
</dbReference>
<dbReference type="EMBL" id="NAJO01000036">
    <property type="protein sequence ID" value="OQO00108.1"/>
    <property type="molecule type" value="Genomic_DNA"/>
</dbReference>
<dbReference type="PROSITE" id="PS00489">
    <property type="entry name" value="RNA_POL_PHAGE_2"/>
    <property type="match status" value="1"/>
</dbReference>
<comment type="catalytic activity">
    <reaction evidence="9 10">
        <text>RNA(n) + a ribonucleoside 5'-triphosphate = RNA(n+1) + diphosphate</text>
        <dbReference type="Rhea" id="RHEA:21248"/>
        <dbReference type="Rhea" id="RHEA-COMP:14527"/>
        <dbReference type="Rhea" id="RHEA-COMP:17342"/>
        <dbReference type="ChEBI" id="CHEBI:33019"/>
        <dbReference type="ChEBI" id="CHEBI:61557"/>
        <dbReference type="ChEBI" id="CHEBI:140395"/>
        <dbReference type="EC" id="2.7.7.6"/>
    </reaction>
</comment>
<dbReference type="GO" id="GO:0006390">
    <property type="term" value="P:mitochondrial transcription"/>
    <property type="evidence" value="ECO:0007669"/>
    <property type="project" value="TreeGrafter"/>
</dbReference>
<dbReference type="FunCoup" id="A0A1V8SM62">
    <property type="interactions" value="441"/>
</dbReference>
<protein>
    <recommendedName>
        <fullName evidence="3 10">DNA-directed RNA polymerase</fullName>
        <ecNumber evidence="3 10">2.7.7.6</ecNumber>
    </recommendedName>
</protein>
<name>A0A1V8SM62_9PEZI</name>
<comment type="similarity">
    <text evidence="2 10">Belongs to the phage and mitochondrial RNA polymerase family.</text>
</comment>
<evidence type="ECO:0000256" key="6">
    <source>
        <dbReference type="ARBA" id="ARBA00022695"/>
    </source>
</evidence>
<evidence type="ECO:0000256" key="11">
    <source>
        <dbReference type="SAM" id="MobiDB-lite"/>
    </source>
</evidence>
<feature type="region of interest" description="Disordered" evidence="11">
    <location>
        <begin position="516"/>
        <end position="554"/>
    </location>
</feature>
<evidence type="ECO:0000256" key="8">
    <source>
        <dbReference type="ARBA" id="ARBA00023163"/>
    </source>
</evidence>
<dbReference type="Gene3D" id="1.10.1320.10">
    <property type="entry name" value="DNA-directed RNA polymerase, N-terminal domain"/>
    <property type="match status" value="1"/>
</dbReference>
<dbReference type="Gene3D" id="1.10.287.280">
    <property type="match status" value="1"/>
</dbReference>
<evidence type="ECO:0000256" key="9">
    <source>
        <dbReference type="ARBA" id="ARBA00048552"/>
    </source>
</evidence>
<dbReference type="GO" id="GO:0034245">
    <property type="term" value="C:mitochondrial DNA-directed RNA polymerase complex"/>
    <property type="evidence" value="ECO:0007669"/>
    <property type="project" value="TreeGrafter"/>
</dbReference>
<feature type="region of interest" description="Disordered" evidence="11">
    <location>
        <begin position="1068"/>
        <end position="1109"/>
    </location>
</feature>
<dbReference type="InParanoid" id="A0A1V8SM62"/>
<feature type="region of interest" description="Disordered" evidence="11">
    <location>
        <begin position="39"/>
        <end position="58"/>
    </location>
</feature>
<proteinExistence type="inferred from homology"/>
<dbReference type="SUPFAM" id="SSF56672">
    <property type="entry name" value="DNA/RNA polymerases"/>
    <property type="match status" value="1"/>
</dbReference>
<dbReference type="InterPro" id="IPR002092">
    <property type="entry name" value="DNA-dir_Rpol_phage-type"/>
</dbReference>
<dbReference type="FunFam" id="1.10.287.280:FF:000001">
    <property type="entry name" value="DNA-directed RNA polymerase"/>
    <property type="match status" value="1"/>
</dbReference>
<evidence type="ECO:0000256" key="1">
    <source>
        <dbReference type="ARBA" id="ARBA00004026"/>
    </source>
</evidence>
<feature type="domain" description="DNA-directed RNA polymerase N-terminal" evidence="12">
    <location>
        <begin position="373"/>
        <end position="699"/>
    </location>
</feature>
<dbReference type="EC" id="2.7.7.6" evidence="3 10"/>
<comment type="function">
    <text evidence="1 10">DNA-dependent RNA polymerase catalyzes the transcription of DNA into RNA using the four ribonucleoside triphosphates as substrates.</text>
</comment>
<feature type="compositionally biased region" description="Polar residues" evidence="11">
    <location>
        <begin position="1070"/>
        <end position="1085"/>
    </location>
</feature>
<evidence type="ECO:0000256" key="10">
    <source>
        <dbReference type="RuleBase" id="RU003805"/>
    </source>
</evidence>
<evidence type="ECO:0000256" key="4">
    <source>
        <dbReference type="ARBA" id="ARBA00022478"/>
    </source>
</evidence>
<dbReference type="GO" id="GO:0003899">
    <property type="term" value="F:DNA-directed RNA polymerase activity"/>
    <property type="evidence" value="ECO:0007669"/>
    <property type="project" value="UniProtKB-EC"/>
</dbReference>
<dbReference type="PANTHER" id="PTHR10102">
    <property type="entry name" value="DNA-DIRECTED RNA POLYMERASE, MITOCHONDRIAL"/>
    <property type="match status" value="1"/>
</dbReference>
<feature type="compositionally biased region" description="Basic residues" evidence="11">
    <location>
        <begin position="525"/>
        <end position="538"/>
    </location>
</feature>